<dbReference type="InterPro" id="IPR036770">
    <property type="entry name" value="Ankyrin_rpt-contain_sf"/>
</dbReference>
<evidence type="ECO:0000256" key="3">
    <source>
        <dbReference type="ARBA" id="ARBA00022771"/>
    </source>
</evidence>
<dbReference type="Gene3D" id="3.30.60.90">
    <property type="match status" value="1"/>
</dbReference>
<dbReference type="SMART" id="SM00248">
    <property type="entry name" value="ANK"/>
    <property type="match status" value="20"/>
</dbReference>
<evidence type="ECO:0000313" key="9">
    <source>
        <dbReference type="EMBL" id="KAL2817708.1"/>
    </source>
</evidence>
<evidence type="ECO:0000313" key="10">
    <source>
        <dbReference type="Proteomes" id="UP001610335"/>
    </source>
</evidence>
<keyword evidence="4" id="KW-0862">Zinc</keyword>
<dbReference type="EMBL" id="JBFXLS010000090">
    <property type="protein sequence ID" value="KAL2817708.1"/>
    <property type="molecule type" value="Genomic_DNA"/>
</dbReference>
<comment type="caution">
    <text evidence="9">The sequence shown here is derived from an EMBL/GenBank/DDBJ whole genome shotgun (WGS) entry which is preliminary data.</text>
</comment>
<feature type="domain" description="ZZ-type" evidence="8">
    <location>
        <begin position="1615"/>
        <end position="1657"/>
    </location>
</feature>
<feature type="repeat" description="ANK" evidence="6">
    <location>
        <begin position="1533"/>
        <end position="1567"/>
    </location>
</feature>
<evidence type="ECO:0000256" key="2">
    <source>
        <dbReference type="ARBA" id="ARBA00022737"/>
    </source>
</evidence>
<keyword evidence="10" id="KW-1185">Reference proteome</keyword>
<keyword evidence="2" id="KW-0677">Repeat</keyword>
<feature type="repeat" description="ANK" evidence="6">
    <location>
        <begin position="1355"/>
        <end position="1387"/>
    </location>
</feature>
<feature type="compositionally biased region" description="Acidic residues" evidence="7">
    <location>
        <begin position="1665"/>
        <end position="1674"/>
    </location>
</feature>
<evidence type="ECO:0000256" key="1">
    <source>
        <dbReference type="ARBA" id="ARBA00022723"/>
    </source>
</evidence>
<evidence type="ECO:0000256" key="7">
    <source>
        <dbReference type="SAM" id="MobiDB-lite"/>
    </source>
</evidence>
<feature type="repeat" description="ANK" evidence="6">
    <location>
        <begin position="874"/>
        <end position="906"/>
    </location>
</feature>
<feature type="compositionally biased region" description="Acidic residues" evidence="7">
    <location>
        <begin position="1702"/>
        <end position="1747"/>
    </location>
</feature>
<dbReference type="Proteomes" id="UP001610335">
    <property type="component" value="Unassembled WGS sequence"/>
</dbReference>
<dbReference type="Pfam" id="PF12796">
    <property type="entry name" value="Ank_2"/>
    <property type="match status" value="5"/>
</dbReference>
<evidence type="ECO:0000256" key="6">
    <source>
        <dbReference type="PROSITE-ProRule" id="PRU00023"/>
    </source>
</evidence>
<dbReference type="InterPro" id="IPR056884">
    <property type="entry name" value="NPHP3-like_N"/>
</dbReference>
<keyword evidence="1" id="KW-0479">Metal-binding</keyword>
<feature type="region of interest" description="Disordered" evidence="7">
    <location>
        <begin position="1665"/>
        <end position="1747"/>
    </location>
</feature>
<name>A0ABR4HSP8_9EURO</name>
<gene>
    <name evidence="9" type="ORF">BDW59DRAFT_152510</name>
</gene>
<feature type="compositionally biased region" description="Acidic residues" evidence="7">
    <location>
        <begin position="269"/>
        <end position="282"/>
    </location>
</feature>
<dbReference type="Gene3D" id="1.25.40.20">
    <property type="entry name" value="Ankyrin repeat-containing domain"/>
    <property type="match status" value="5"/>
</dbReference>
<dbReference type="Pfam" id="PF00569">
    <property type="entry name" value="ZZ"/>
    <property type="match status" value="1"/>
</dbReference>
<keyword evidence="5 6" id="KW-0040">ANK repeat</keyword>
<dbReference type="PRINTS" id="PR01415">
    <property type="entry name" value="ANKYRIN"/>
</dbReference>
<accession>A0ABR4HSP8</accession>
<proteinExistence type="predicted"/>
<reference evidence="9 10" key="1">
    <citation type="submission" date="2024-07" db="EMBL/GenBank/DDBJ databases">
        <title>Section-level genome sequencing and comparative genomics of Aspergillus sections Usti and Cavernicolus.</title>
        <authorList>
            <consortium name="Lawrence Berkeley National Laboratory"/>
            <person name="Nybo J.L."/>
            <person name="Vesth T.C."/>
            <person name="Theobald S."/>
            <person name="Frisvad J.C."/>
            <person name="Larsen T.O."/>
            <person name="Kjaerboelling I."/>
            <person name="Rothschild-Mancinelli K."/>
            <person name="Lyhne E.K."/>
            <person name="Kogle M.E."/>
            <person name="Barry K."/>
            <person name="Clum A."/>
            <person name="Na H."/>
            <person name="Ledsgaard L."/>
            <person name="Lin J."/>
            <person name="Lipzen A."/>
            <person name="Kuo A."/>
            <person name="Riley R."/>
            <person name="Mondo S."/>
            <person name="LaButti K."/>
            <person name="Haridas S."/>
            <person name="Pangalinan J."/>
            <person name="Salamov A.A."/>
            <person name="Simmons B.A."/>
            <person name="Magnuson J.K."/>
            <person name="Chen J."/>
            <person name="Drula E."/>
            <person name="Henrissat B."/>
            <person name="Wiebenga A."/>
            <person name="Lubbers R.J."/>
            <person name="Gomes A.C."/>
            <person name="Makela M.R."/>
            <person name="Stajich J."/>
            <person name="Grigoriev I.V."/>
            <person name="Mortensen U.H."/>
            <person name="De vries R.P."/>
            <person name="Baker S.E."/>
            <person name="Andersen M.R."/>
        </authorList>
    </citation>
    <scope>NUCLEOTIDE SEQUENCE [LARGE SCALE GENOMIC DNA]</scope>
    <source>
        <strain evidence="9 10">CBS 600.67</strain>
    </source>
</reference>
<sequence length="1747" mass="193046">MSAQPVALSDQDELLVQTPDQAAPEATADNEMAFQPGPRTDSPDIPSDTDEESSELITLKEGTSNTYVVLVQGIVNRDWKSPTGWENWLSWLGRIDVCDDHTIQAYHYDTKSPNPAIFTRNGIEKEAGRLIRSLTQSKTGQRETDKRYIFVALDIGGILVKKALTLAGLKPAIYGHLDYCTSGLVFASCPHRASTIEQTEDYIGELLSLNSPFPSDSVRKITELARAVTAINSDFCETKYLLRAVVCNLVSARITNIITEQEEAVHQEEESDSDSDDDDEETVHEPSEPPTASTEDKCPPSILASACSYFGTPFELVYKTQVSYLRLIQSAPDPEVKILSEDALDRIKDALEAARNTEMDMDMHCLALSQAPPLYPPALLPWETSPSDRADAIMDTEPYKQWLGQHGIAVLHLHGTSGVSDITQELGGRLNRSADGDTIFFEFNHRDVRFNNIKALLSTIIAALISRFSHIYTIDCFNFMQEIYSNRGWSLNDLYQTLILLQGHDEPGSVTLFISRLDECDESWLWFVKKISLLNRRQRNRFAWIISSQGSEEIRSGLSEWPTIDLDEHAAGQVRCFNPSPTNSAPSTTAVMSRDDGVLPPHTRCAVRPLSQDEASILASLWNGAKKQDAESAGSEYILSGPEDGMKHHASMARSCLQYLRDHGVQERMRAFCDCNTSLNRAPLYTHREDLISYATSYWPAHYRLSGPNRPFQQAVDFFIDHQAHHAWSEVQYVLSNPGTRLDRSYLSALPLMAMHGLDDLVSEWIRREKDSEFFQADGTLALSEAVRAGHISTARLLLAVVDTDEATLADAITAAASFGPGGMLHELVQRASTMDGFHWPRRLLHRLAFLDLHDTAKLLVDCGIVVEPADHFLDSSPLHHASRHSHVETVRVLLTAQPDLGYKKKSGSSALHLAANTGNPDTVKLLLDAGADIEATDENGLTPLLTALTWGNVGNFELLLEAGADLNHGKDGEDDPLWQKKPLLYCAWFGFVEETELLLKHKVNINCSSGNLSAFYLAVDGGHVEVSRLLLERNFDPNENPKGYDLLLLRAISESDAAKSLALTKLLLDHGARIEEEDNSSQWRNTALSRAAGTENTELVKFLIERGADVNHCGKGSDAPLYTACWAVQAKNVRQLITAGANVNEQQSPDTWGPIHASYDAAEILRILLENGANPNTLAKRESCLHLAAKYEKLDTVRVLLKHRPKIDLELKTASPESDDDDDYTAIGIACSVGNARIVRQLLEGGADRNHQTKLGKRPLDICVHVGSTATAKVLLKYRVPINYTDDDGNTVLHRISSATPKSLIKRLVHAGVDPRAPNNKGVTPLRKAVETANTAVAKYLLSKDPHPNYFLDRAPSLVHLACSNGDLATLKDLVDSGADVKSIDSMPDSAGLIITAVERWRTPNQELVEYLIKTGGVDINGRGGSLTYPVVAVCAYRHLTQLQYLLEHGADPNLEDSNGRRALHIASVHPGPALLDSLFFAGVQTNIHGKPPKDRMGRTPVHFAASSGDWDVFTRVSGLYDPNEGTEPDADGWTPLFWALLTREANARIVQHLIEHGADIWARVKTGKEEWSPLKLARYFGAAKDVLALLSPNSLGEGKRRWDEQFHHSRQAQYLKRVCDGCRLSIYGINYACNDCKDYDLCFKCYSSRGRLHFSHDGDDWVETGPEFDDDQTTPYQTGDPEGSTIDDGASRVGPGSTGEDSEDGADDAAVDWDDEDDDDDDDEEDADEDDDDDDDEDDDDDSSA</sequence>
<dbReference type="CDD" id="cd02249">
    <property type="entry name" value="ZZ"/>
    <property type="match status" value="1"/>
</dbReference>
<dbReference type="SMART" id="SM00291">
    <property type="entry name" value="ZnF_ZZ"/>
    <property type="match status" value="1"/>
</dbReference>
<keyword evidence="3" id="KW-0863">Zinc-finger</keyword>
<evidence type="ECO:0000256" key="4">
    <source>
        <dbReference type="ARBA" id="ARBA00022833"/>
    </source>
</evidence>
<feature type="repeat" description="ANK" evidence="6">
    <location>
        <begin position="1084"/>
        <end position="1116"/>
    </location>
</feature>
<dbReference type="Pfam" id="PF24883">
    <property type="entry name" value="NPHP3_N"/>
    <property type="match status" value="1"/>
</dbReference>
<dbReference type="PROSITE" id="PS50088">
    <property type="entry name" value="ANK_REPEAT"/>
    <property type="match status" value="7"/>
</dbReference>
<feature type="region of interest" description="Disordered" evidence="7">
    <location>
        <begin position="1"/>
        <end position="54"/>
    </location>
</feature>
<dbReference type="PANTHER" id="PTHR24198">
    <property type="entry name" value="ANKYRIN REPEAT AND PROTEIN KINASE DOMAIN-CONTAINING PROTEIN"/>
    <property type="match status" value="1"/>
</dbReference>
<organism evidence="9 10">
    <name type="scientific">Aspergillus cavernicola</name>
    <dbReference type="NCBI Taxonomy" id="176166"/>
    <lineage>
        <taxon>Eukaryota</taxon>
        <taxon>Fungi</taxon>
        <taxon>Dikarya</taxon>
        <taxon>Ascomycota</taxon>
        <taxon>Pezizomycotina</taxon>
        <taxon>Eurotiomycetes</taxon>
        <taxon>Eurotiomycetidae</taxon>
        <taxon>Eurotiales</taxon>
        <taxon>Aspergillaceae</taxon>
        <taxon>Aspergillus</taxon>
        <taxon>Aspergillus subgen. Nidulantes</taxon>
    </lineage>
</organism>
<evidence type="ECO:0000259" key="8">
    <source>
        <dbReference type="SMART" id="SM00291"/>
    </source>
</evidence>
<feature type="region of interest" description="Disordered" evidence="7">
    <location>
        <begin position="261"/>
        <end position="298"/>
    </location>
</feature>
<evidence type="ECO:0000256" key="5">
    <source>
        <dbReference type="ARBA" id="ARBA00023043"/>
    </source>
</evidence>
<dbReference type="PANTHER" id="PTHR24198:SF165">
    <property type="entry name" value="ANKYRIN REPEAT-CONTAINING PROTEIN-RELATED"/>
    <property type="match status" value="1"/>
</dbReference>
<dbReference type="PROSITE" id="PS50297">
    <property type="entry name" value="ANK_REP_REGION"/>
    <property type="match status" value="6"/>
</dbReference>
<protein>
    <submittedName>
        <fullName evidence="9">Ankyrin repeat-containing domain protein</fullName>
    </submittedName>
</protein>
<dbReference type="SUPFAM" id="SSF57850">
    <property type="entry name" value="RING/U-box"/>
    <property type="match status" value="1"/>
</dbReference>
<feature type="repeat" description="ANK" evidence="6">
    <location>
        <begin position="1223"/>
        <end position="1255"/>
    </location>
</feature>
<dbReference type="InterPro" id="IPR043145">
    <property type="entry name" value="Znf_ZZ_sf"/>
</dbReference>
<dbReference type="InterPro" id="IPR000433">
    <property type="entry name" value="Znf_ZZ"/>
</dbReference>
<feature type="repeat" description="ANK" evidence="6">
    <location>
        <begin position="907"/>
        <end position="939"/>
    </location>
</feature>
<feature type="repeat" description="ANK" evidence="6">
    <location>
        <begin position="940"/>
        <end position="972"/>
    </location>
</feature>
<dbReference type="InterPro" id="IPR002110">
    <property type="entry name" value="Ankyrin_rpt"/>
</dbReference>
<dbReference type="SUPFAM" id="SSF48403">
    <property type="entry name" value="Ankyrin repeat"/>
    <property type="match status" value="3"/>
</dbReference>